<evidence type="ECO:0000259" key="5">
    <source>
        <dbReference type="Pfam" id="PF13649"/>
    </source>
</evidence>
<dbReference type="PANTHER" id="PTHR35897">
    <property type="entry name" value="METHYLTRANSFERASE AUSD"/>
    <property type="match status" value="1"/>
</dbReference>
<keyword evidence="3" id="KW-0949">S-adenosyl-L-methionine</keyword>
<sequence length="216" mass="24898">LLRTYSNIPENEVESHLRVIRDKAFGVHPYGCIGKWNFLDLYMPDVPQYPEVVERVKAGEVLLDVGCCFGAVLRQLVADGASDENLRGADLQPSFIDLGYELFKDRDRFRAKFLTGDMTDPADRSFDNFNGTVDIVHAASFFHLFSREKQIRAGEKIAGFFKPQANALVFGRQRGRRQTMETDEPGERGQLRYFHNEQTWQAMWDEIGRRTGTRWK</sequence>
<organism evidence="6 7">
    <name type="scientific">Cryphonectria parasitica (strain ATCC 38755 / EP155)</name>
    <dbReference type="NCBI Taxonomy" id="660469"/>
    <lineage>
        <taxon>Eukaryota</taxon>
        <taxon>Fungi</taxon>
        <taxon>Dikarya</taxon>
        <taxon>Ascomycota</taxon>
        <taxon>Pezizomycotina</taxon>
        <taxon>Sordariomycetes</taxon>
        <taxon>Sordariomycetidae</taxon>
        <taxon>Diaporthales</taxon>
        <taxon>Cryphonectriaceae</taxon>
        <taxon>Cryphonectria-Endothia species complex</taxon>
        <taxon>Cryphonectria</taxon>
    </lineage>
</organism>
<reference evidence="6" key="1">
    <citation type="journal article" date="2020" name="Phytopathology">
        <title>Genome sequence of the chestnut blight fungus Cryphonectria parasitica EP155: A fundamental resource for an archetypical invasive plant pathogen.</title>
        <authorList>
            <person name="Crouch J.A."/>
            <person name="Dawe A."/>
            <person name="Aerts A."/>
            <person name="Barry K."/>
            <person name="Churchill A.C.L."/>
            <person name="Grimwood J."/>
            <person name="Hillman B."/>
            <person name="Milgroom M.G."/>
            <person name="Pangilinan J."/>
            <person name="Smith M."/>
            <person name="Salamov A."/>
            <person name="Schmutz J."/>
            <person name="Yadav J."/>
            <person name="Grigoriev I.V."/>
            <person name="Nuss D."/>
        </authorList>
    </citation>
    <scope>NUCLEOTIDE SEQUENCE</scope>
    <source>
        <strain evidence="6">EP155</strain>
    </source>
</reference>
<feature type="non-terminal residue" evidence="6">
    <location>
        <position position="1"/>
    </location>
</feature>
<feature type="non-terminal residue" evidence="6">
    <location>
        <position position="216"/>
    </location>
</feature>
<feature type="domain" description="Methyltransferase" evidence="5">
    <location>
        <begin position="63"/>
        <end position="163"/>
    </location>
</feature>
<keyword evidence="7" id="KW-1185">Reference proteome</keyword>
<dbReference type="AlphaFoldDB" id="A0A9P4Y5U2"/>
<dbReference type="InterPro" id="IPR029063">
    <property type="entry name" value="SAM-dependent_MTases_sf"/>
</dbReference>
<dbReference type="Gene3D" id="3.40.50.150">
    <property type="entry name" value="Vaccinia Virus protein VP39"/>
    <property type="match status" value="1"/>
</dbReference>
<keyword evidence="2" id="KW-0808">Transferase</keyword>
<gene>
    <name evidence="6" type="ORF">M406DRAFT_222626</name>
</gene>
<dbReference type="GeneID" id="63832754"/>
<evidence type="ECO:0000256" key="2">
    <source>
        <dbReference type="ARBA" id="ARBA00022679"/>
    </source>
</evidence>
<dbReference type="Pfam" id="PF13649">
    <property type="entry name" value="Methyltransf_25"/>
    <property type="match status" value="1"/>
</dbReference>
<dbReference type="Proteomes" id="UP000803844">
    <property type="component" value="Unassembled WGS sequence"/>
</dbReference>
<comment type="similarity">
    <text evidence="4">Belongs to the class I-like SAM-binding methyltransferase superfamily.</text>
</comment>
<evidence type="ECO:0000256" key="3">
    <source>
        <dbReference type="ARBA" id="ARBA00022691"/>
    </source>
</evidence>
<dbReference type="InterPro" id="IPR051654">
    <property type="entry name" value="Meroterpenoid_MTases"/>
</dbReference>
<evidence type="ECO:0000313" key="6">
    <source>
        <dbReference type="EMBL" id="KAF3767036.1"/>
    </source>
</evidence>
<comment type="caution">
    <text evidence="6">The sequence shown here is derived from an EMBL/GenBank/DDBJ whole genome shotgun (WGS) entry which is preliminary data.</text>
</comment>
<protein>
    <recommendedName>
        <fullName evidence="5">Methyltransferase domain-containing protein</fullName>
    </recommendedName>
</protein>
<name>A0A9P4Y5U2_CRYP1</name>
<dbReference type="InterPro" id="IPR041698">
    <property type="entry name" value="Methyltransf_25"/>
</dbReference>
<dbReference type="RefSeq" id="XP_040777997.1">
    <property type="nucleotide sequence ID" value="XM_040915625.1"/>
</dbReference>
<evidence type="ECO:0000256" key="1">
    <source>
        <dbReference type="ARBA" id="ARBA00005179"/>
    </source>
</evidence>
<accession>A0A9P4Y5U2</accession>
<dbReference type="SUPFAM" id="SSF53335">
    <property type="entry name" value="S-adenosyl-L-methionine-dependent methyltransferases"/>
    <property type="match status" value="1"/>
</dbReference>
<dbReference type="GO" id="GO:0016740">
    <property type="term" value="F:transferase activity"/>
    <property type="evidence" value="ECO:0007669"/>
    <property type="project" value="UniProtKB-KW"/>
</dbReference>
<dbReference type="EMBL" id="MU032346">
    <property type="protein sequence ID" value="KAF3767036.1"/>
    <property type="molecule type" value="Genomic_DNA"/>
</dbReference>
<proteinExistence type="inferred from homology"/>
<dbReference type="OrthoDB" id="2094832at2759"/>
<evidence type="ECO:0000256" key="4">
    <source>
        <dbReference type="ARBA" id="ARBA00038314"/>
    </source>
</evidence>
<comment type="pathway">
    <text evidence="1">Secondary metabolite biosynthesis.</text>
</comment>
<evidence type="ECO:0000313" key="7">
    <source>
        <dbReference type="Proteomes" id="UP000803844"/>
    </source>
</evidence>
<dbReference type="PANTHER" id="PTHR35897:SF1">
    <property type="entry name" value="METHYLTRANSFERASE AUSD"/>
    <property type="match status" value="1"/>
</dbReference>